<dbReference type="EMBL" id="BGPR01000085">
    <property type="protein sequence ID" value="GBL92261.1"/>
    <property type="molecule type" value="Genomic_DNA"/>
</dbReference>
<sequence length="112" mass="12667">MGETGISTVQNPDWAVARLGFKQIGKTTSAERGTLVTLVVAVSAIGYKISPLFIFPRVNFKDNFLNGAPRGITRCCNPSGWMKEGHFIHFVQHFVRRTKSSKERPKYCYWKS</sequence>
<evidence type="ECO:0000313" key="2">
    <source>
        <dbReference type="Proteomes" id="UP000499080"/>
    </source>
</evidence>
<comment type="caution">
    <text evidence="1">The sequence shown here is derived from an EMBL/GenBank/DDBJ whole genome shotgun (WGS) entry which is preliminary data.</text>
</comment>
<organism evidence="1 2">
    <name type="scientific">Araneus ventricosus</name>
    <name type="common">Orbweaver spider</name>
    <name type="synonym">Epeira ventricosa</name>
    <dbReference type="NCBI Taxonomy" id="182803"/>
    <lineage>
        <taxon>Eukaryota</taxon>
        <taxon>Metazoa</taxon>
        <taxon>Ecdysozoa</taxon>
        <taxon>Arthropoda</taxon>
        <taxon>Chelicerata</taxon>
        <taxon>Arachnida</taxon>
        <taxon>Araneae</taxon>
        <taxon>Araneomorphae</taxon>
        <taxon>Entelegynae</taxon>
        <taxon>Araneoidea</taxon>
        <taxon>Araneidae</taxon>
        <taxon>Araneus</taxon>
    </lineage>
</organism>
<reference evidence="1 2" key="1">
    <citation type="journal article" date="2019" name="Sci. Rep.">
        <title>Orb-weaving spider Araneus ventricosus genome elucidates the spidroin gene catalogue.</title>
        <authorList>
            <person name="Kono N."/>
            <person name="Nakamura H."/>
            <person name="Ohtoshi R."/>
            <person name="Moran D.A.P."/>
            <person name="Shinohara A."/>
            <person name="Yoshida Y."/>
            <person name="Fujiwara M."/>
            <person name="Mori M."/>
            <person name="Tomita M."/>
            <person name="Arakawa K."/>
        </authorList>
    </citation>
    <scope>NUCLEOTIDE SEQUENCE [LARGE SCALE GENOMIC DNA]</scope>
</reference>
<dbReference type="Proteomes" id="UP000499080">
    <property type="component" value="Unassembled WGS sequence"/>
</dbReference>
<name>A0A4Y2BJ22_ARAVE</name>
<proteinExistence type="predicted"/>
<evidence type="ECO:0000313" key="1">
    <source>
        <dbReference type="EMBL" id="GBL92261.1"/>
    </source>
</evidence>
<protein>
    <submittedName>
        <fullName evidence="1">Uncharacterized protein</fullName>
    </submittedName>
</protein>
<dbReference type="OrthoDB" id="4327074at2759"/>
<dbReference type="AlphaFoldDB" id="A0A4Y2BJ22"/>
<keyword evidence="2" id="KW-1185">Reference proteome</keyword>
<accession>A0A4Y2BJ22</accession>
<gene>
    <name evidence="1" type="ORF">AVEN_35816_1</name>
</gene>